<gene>
    <name evidence="1" type="ORF">GBAR_LOCUS6538</name>
</gene>
<evidence type="ECO:0000313" key="1">
    <source>
        <dbReference type="EMBL" id="CAI8009777.1"/>
    </source>
</evidence>
<organism evidence="1 2">
    <name type="scientific">Geodia barretti</name>
    <name type="common">Barrett's horny sponge</name>
    <dbReference type="NCBI Taxonomy" id="519541"/>
    <lineage>
        <taxon>Eukaryota</taxon>
        <taxon>Metazoa</taxon>
        <taxon>Porifera</taxon>
        <taxon>Demospongiae</taxon>
        <taxon>Heteroscleromorpha</taxon>
        <taxon>Tetractinellida</taxon>
        <taxon>Astrophorina</taxon>
        <taxon>Geodiidae</taxon>
        <taxon>Geodia</taxon>
    </lineage>
</organism>
<accession>A0AA35WDW1</accession>
<evidence type="ECO:0000313" key="2">
    <source>
        <dbReference type="Proteomes" id="UP001174909"/>
    </source>
</evidence>
<dbReference type="Proteomes" id="UP001174909">
    <property type="component" value="Unassembled WGS sequence"/>
</dbReference>
<comment type="caution">
    <text evidence="1">The sequence shown here is derived from an EMBL/GenBank/DDBJ whole genome shotgun (WGS) entry which is preliminary data.</text>
</comment>
<sequence>MVSASHLHPPVDPLLTMQTLWNHREIAKCRVLENALRLVPSNFTNLNLNLIPISDPFNQSIADINDPVRNIKHL</sequence>
<name>A0AA35WDW1_GEOBA</name>
<dbReference type="EMBL" id="CASHTH010000991">
    <property type="protein sequence ID" value="CAI8009777.1"/>
    <property type="molecule type" value="Genomic_DNA"/>
</dbReference>
<dbReference type="AlphaFoldDB" id="A0AA35WDW1"/>
<keyword evidence="2" id="KW-1185">Reference proteome</keyword>
<proteinExistence type="predicted"/>
<protein>
    <submittedName>
        <fullName evidence="1">Uncharacterized protein</fullName>
    </submittedName>
</protein>
<reference evidence="1" key="1">
    <citation type="submission" date="2023-03" db="EMBL/GenBank/DDBJ databases">
        <authorList>
            <person name="Steffen K."/>
            <person name="Cardenas P."/>
        </authorList>
    </citation>
    <scope>NUCLEOTIDE SEQUENCE</scope>
</reference>